<proteinExistence type="predicted"/>
<dbReference type="Gene3D" id="3.10.20.10">
    <property type="match status" value="1"/>
</dbReference>
<dbReference type="AlphaFoldDB" id="A0AAE1LRW0"/>
<dbReference type="EMBL" id="JAHWGI010000026">
    <property type="protein sequence ID" value="KAK3907919.1"/>
    <property type="molecule type" value="Genomic_DNA"/>
</dbReference>
<name>A0AAE1LRW0_9NEOP</name>
<evidence type="ECO:0000313" key="3">
    <source>
        <dbReference type="EMBL" id="KAK3928087.1"/>
    </source>
</evidence>
<comment type="caution">
    <text evidence="3">The sequence shown here is derived from an EMBL/GenBank/DDBJ whole genome shotgun (WGS) entry which is preliminary data.</text>
</comment>
<organism evidence="3 4">
    <name type="scientific">Frankliniella fusca</name>
    <dbReference type="NCBI Taxonomy" id="407009"/>
    <lineage>
        <taxon>Eukaryota</taxon>
        <taxon>Metazoa</taxon>
        <taxon>Ecdysozoa</taxon>
        <taxon>Arthropoda</taxon>
        <taxon>Hexapoda</taxon>
        <taxon>Insecta</taxon>
        <taxon>Pterygota</taxon>
        <taxon>Neoptera</taxon>
        <taxon>Paraneoptera</taxon>
        <taxon>Thysanoptera</taxon>
        <taxon>Terebrantia</taxon>
        <taxon>Thripoidea</taxon>
        <taxon>Thripidae</taxon>
        <taxon>Frankliniella</taxon>
    </lineage>
</organism>
<reference evidence="3" key="1">
    <citation type="submission" date="2021-07" db="EMBL/GenBank/DDBJ databases">
        <authorList>
            <person name="Catto M.A."/>
            <person name="Jacobson A."/>
            <person name="Kennedy G."/>
            <person name="Labadie P."/>
            <person name="Hunt B.G."/>
            <person name="Srinivasan R."/>
        </authorList>
    </citation>
    <scope>NUCLEOTIDE SEQUENCE</scope>
    <source>
        <strain evidence="3">PL_HMW_Pooled</strain>
        <tissue evidence="3">Head</tissue>
    </source>
</reference>
<evidence type="ECO:0000313" key="4">
    <source>
        <dbReference type="Proteomes" id="UP001219518"/>
    </source>
</evidence>
<feature type="compositionally biased region" description="Low complexity" evidence="1">
    <location>
        <begin position="94"/>
        <end position="115"/>
    </location>
</feature>
<keyword evidence="4" id="KW-1185">Reference proteome</keyword>
<accession>A0AAE1LRW0</accession>
<dbReference type="EMBL" id="JAHWGI010001315">
    <property type="protein sequence ID" value="KAK3928087.1"/>
    <property type="molecule type" value="Genomic_DNA"/>
</dbReference>
<feature type="region of interest" description="Disordered" evidence="1">
    <location>
        <begin position="87"/>
        <end position="118"/>
    </location>
</feature>
<protein>
    <submittedName>
        <fullName evidence="3">Trimeric intracellular cation channel type A</fullName>
    </submittedName>
</protein>
<evidence type="ECO:0000256" key="1">
    <source>
        <dbReference type="SAM" id="MobiDB-lite"/>
    </source>
</evidence>
<evidence type="ECO:0000313" key="2">
    <source>
        <dbReference type="EMBL" id="KAK3907919.1"/>
    </source>
</evidence>
<reference evidence="3" key="2">
    <citation type="journal article" date="2023" name="BMC Genomics">
        <title>Pest status, molecular evolution, and epigenetic factors derived from the genome assembly of Frankliniella fusca, a thysanopteran phytovirus vector.</title>
        <authorList>
            <person name="Catto M.A."/>
            <person name="Labadie P.E."/>
            <person name="Jacobson A.L."/>
            <person name="Kennedy G.G."/>
            <person name="Srinivasan R."/>
            <person name="Hunt B.G."/>
        </authorList>
    </citation>
    <scope>NUCLEOTIDE SEQUENCE</scope>
    <source>
        <strain evidence="3">PL_HMW_Pooled</strain>
    </source>
</reference>
<dbReference type="PANTHER" id="PTHR31025:SF22">
    <property type="entry name" value="IP13529P"/>
    <property type="match status" value="1"/>
</dbReference>
<gene>
    <name evidence="3" type="ORF">KUF71_016435</name>
    <name evidence="2" type="ORF">KUF71_018555</name>
</gene>
<sequence length="584" mass="65609">MMHLISVMREDRSDKAYVVAQTLSELISAASTELNLDATENLMVFEERTGVKIGVDGVLQLLAQNAEKSQQTLQVLLSSSRSGWKRIESEGAPNTNNLNSGLSSSISQSIPSTPSARSTVISEPISTDKCSVLPMRPIVEILNPVIEALENPGSISSKSFLKMKKAAIKELYQHVGKFMLRSSQELSLPAARHYAKTVLTYKDNKYAKIFEIKVGETTVNSGLGALTLQIYNHINYSKGDDRRKKRGRRRVISNGSEEHEDVDGDLLPQKDKNALDYGCVCYAPPLPEDETEESQERSRKQLLTMDPHNEETGSLMRLTFASQRAELKRAHPLTSKLIPILERWPLLCVRDYLFLHADRLFGKQVLDLWHNNLGNKGKLFCEFMMVYWSTQNDKKPSQLARQMMDLLDTRSAAFESIGQMANSIALFPLLVGYLKEDEKQLLLLMPVSIKIINVDGKNTTDEEMLATAKSQTACPLVVVRGSSIFEEEADFDVVLLGKKSIKAMNFIEGILTAFVSYYVFGYQYPSLICRSLEFIQRFLLEINPEKGSRREKPSRLIDGLDSKVKELSEKLAFFGSDWGLTLLS</sequence>
<dbReference type="PANTHER" id="PTHR31025">
    <property type="entry name" value="SI:CH211-196P9.1-RELATED"/>
    <property type="match status" value="1"/>
</dbReference>
<feature type="region of interest" description="Disordered" evidence="1">
    <location>
        <begin position="239"/>
        <end position="269"/>
    </location>
</feature>
<dbReference type="Proteomes" id="UP001219518">
    <property type="component" value="Unassembled WGS sequence"/>
</dbReference>